<evidence type="ECO:0000256" key="4">
    <source>
        <dbReference type="PROSITE-ProRule" id="PRU00221"/>
    </source>
</evidence>
<dbReference type="EMBL" id="LSBJ02000005">
    <property type="protein sequence ID" value="OAQ64362.1"/>
    <property type="molecule type" value="Genomic_DNA"/>
</dbReference>
<dbReference type="PROSITE" id="PS50294">
    <property type="entry name" value="WD_REPEATS_REGION"/>
    <property type="match status" value="1"/>
</dbReference>
<dbReference type="Pfam" id="PF00400">
    <property type="entry name" value="WD40"/>
    <property type="match status" value="3"/>
</dbReference>
<dbReference type="InterPro" id="IPR051350">
    <property type="entry name" value="WD_repeat-ST_regulator"/>
</dbReference>
<evidence type="ECO:0000313" key="7">
    <source>
        <dbReference type="EMBL" id="OAQ64362.1"/>
    </source>
</evidence>
<evidence type="ECO:0000256" key="3">
    <source>
        <dbReference type="ARBA" id="ARBA00022737"/>
    </source>
</evidence>
<dbReference type="InterPro" id="IPR015943">
    <property type="entry name" value="WD40/YVTN_repeat-like_dom_sf"/>
</dbReference>
<dbReference type="OrthoDB" id="972532at2759"/>
<dbReference type="GO" id="GO:0043161">
    <property type="term" value="P:proteasome-mediated ubiquitin-dependent protein catabolic process"/>
    <property type="evidence" value="ECO:0007669"/>
    <property type="project" value="TreeGrafter"/>
</dbReference>
<dbReference type="GO" id="GO:0034657">
    <property type="term" value="C:GID complex"/>
    <property type="evidence" value="ECO:0007669"/>
    <property type="project" value="TreeGrafter"/>
</dbReference>
<dbReference type="STRING" id="1380566.A0A179FFR0"/>
<dbReference type="InterPro" id="IPR006594">
    <property type="entry name" value="LisH"/>
</dbReference>
<dbReference type="SMART" id="SM00320">
    <property type="entry name" value="WD40"/>
    <property type="match status" value="6"/>
</dbReference>
<dbReference type="AlphaFoldDB" id="A0A179FFR0"/>
<evidence type="ECO:0000313" key="8">
    <source>
        <dbReference type="Proteomes" id="UP000078397"/>
    </source>
</evidence>
<evidence type="ECO:0000256" key="1">
    <source>
        <dbReference type="ARBA" id="ARBA00002343"/>
    </source>
</evidence>
<sequence length="614" mass="67179">MASDADSVPQSNGSGAPRSNGSTGVASQRTVLPSGVTNGTHKSAALTANGSTANGDKPATAPARPASYFGHNREEVTRILIQALSDMGYQTAAESVSQESGFKLENPTVSAFRSAVLEGSWSEAEDLLTGATVAGQDDNNGEVGNGLVLAPGSDRAVMRFGMRQQKFLELLETRDTTRALHVLRAELTPLHQDTIKLHFLSSLLMCLSTEDLMAKANWDGARGESRKRLLSELSRCISPSVMLPENRLAVLLHQVKQSQINSCLFHTAASSPSLYSDHLCDRRVFPRDIVLELTEMRGEVWEVQFSHDGSLLAACGSGDSVIIWETESFRVVNALTIQLQKDHHSGVASISWSPDDTKMVTCSQDNFARLWDAKTGSLIKKLKRFDEPVSGCVWASDGKSFVLGTLDNKRSLCTFNSEGEELVQWNKKHRVQTLAGSPDGQWLVAADNFSNMYVYNGITRELEYELDLGARPISLAISQDSRQLLVNKEDSEAQLVDLITRTTVQKFLGHATDRCVIRATFGGANESFAMSGSEDGKVVIWHKNIGAAVERLSSYSPKRCNCVVWNPTDPYMLASCNDDGIVRIWANRTRGSEIRSRIPGLTGWKHPVDPLPYS</sequence>
<dbReference type="SUPFAM" id="SSF50978">
    <property type="entry name" value="WD40 repeat-like"/>
    <property type="match status" value="1"/>
</dbReference>
<dbReference type="InterPro" id="IPR006595">
    <property type="entry name" value="CTLH_C"/>
</dbReference>
<keyword evidence="2 4" id="KW-0853">WD repeat</keyword>
<gene>
    <name evidence="7" type="ORF">VFPPC_05639</name>
</gene>
<comment type="function">
    <text evidence="1">Involved in the proteasome-dependent degradation of fructose-1,6-bisphosphatase.</text>
</comment>
<dbReference type="InterPro" id="IPR036322">
    <property type="entry name" value="WD40_repeat_dom_sf"/>
</dbReference>
<protein>
    <submittedName>
        <fullName evidence="7">WD domain-containing protein</fullName>
    </submittedName>
</protein>
<evidence type="ECO:0000256" key="2">
    <source>
        <dbReference type="ARBA" id="ARBA00022574"/>
    </source>
</evidence>
<dbReference type="PROSITE" id="PS50896">
    <property type="entry name" value="LISH"/>
    <property type="match status" value="1"/>
</dbReference>
<feature type="compositionally biased region" description="Polar residues" evidence="5">
    <location>
        <begin position="8"/>
        <end position="54"/>
    </location>
</feature>
<accession>A0A179FFR0</accession>
<reference evidence="7 8" key="1">
    <citation type="journal article" date="2016" name="PLoS Pathog.">
        <title>Biosynthesis of antibiotic leucinostatins in bio-control fungus Purpureocillium lilacinum and their inhibition on phytophthora revealed by genome mining.</title>
        <authorList>
            <person name="Wang G."/>
            <person name="Liu Z."/>
            <person name="Lin R."/>
            <person name="Li E."/>
            <person name="Mao Z."/>
            <person name="Ling J."/>
            <person name="Yang Y."/>
            <person name="Yin W.B."/>
            <person name="Xie B."/>
        </authorList>
    </citation>
    <scope>NUCLEOTIDE SEQUENCE [LARGE SCALE GENOMIC DNA]</scope>
    <source>
        <strain evidence="7">170</strain>
    </source>
</reference>
<dbReference type="KEGG" id="pchm:VFPPC_05639"/>
<feature type="repeat" description="WD" evidence="4">
    <location>
        <begin position="340"/>
        <end position="381"/>
    </location>
</feature>
<dbReference type="PROSITE" id="PS50082">
    <property type="entry name" value="WD_REPEATS_2"/>
    <property type="match status" value="2"/>
</dbReference>
<dbReference type="PANTHER" id="PTHR22838:SF0">
    <property type="entry name" value="WD REPEAT-CONTAINING PROTEIN 26"/>
    <property type="match status" value="1"/>
</dbReference>
<feature type="repeat" description="WD" evidence="4">
    <location>
        <begin position="293"/>
        <end position="334"/>
    </location>
</feature>
<organism evidence="7 8">
    <name type="scientific">Pochonia chlamydosporia 170</name>
    <dbReference type="NCBI Taxonomy" id="1380566"/>
    <lineage>
        <taxon>Eukaryota</taxon>
        <taxon>Fungi</taxon>
        <taxon>Dikarya</taxon>
        <taxon>Ascomycota</taxon>
        <taxon>Pezizomycotina</taxon>
        <taxon>Sordariomycetes</taxon>
        <taxon>Hypocreomycetidae</taxon>
        <taxon>Hypocreales</taxon>
        <taxon>Clavicipitaceae</taxon>
        <taxon>Pochonia</taxon>
    </lineage>
</organism>
<dbReference type="PROSITE" id="PS00678">
    <property type="entry name" value="WD_REPEATS_1"/>
    <property type="match status" value="1"/>
</dbReference>
<feature type="region of interest" description="Disordered" evidence="5">
    <location>
        <begin position="1"/>
        <end position="69"/>
    </location>
</feature>
<dbReference type="InterPro" id="IPR019775">
    <property type="entry name" value="WD40_repeat_CS"/>
</dbReference>
<dbReference type="Gene3D" id="2.130.10.10">
    <property type="entry name" value="YVTN repeat-like/Quinoprotein amine dehydrogenase"/>
    <property type="match status" value="1"/>
</dbReference>
<keyword evidence="3" id="KW-0677">Repeat</keyword>
<dbReference type="RefSeq" id="XP_018141676.1">
    <property type="nucleotide sequence ID" value="XM_018284801.1"/>
</dbReference>
<feature type="domain" description="CTLH" evidence="6">
    <location>
        <begin position="105"/>
        <end position="178"/>
    </location>
</feature>
<dbReference type="Proteomes" id="UP000078397">
    <property type="component" value="Unassembled WGS sequence"/>
</dbReference>
<dbReference type="GeneID" id="28848795"/>
<dbReference type="InterPro" id="IPR001680">
    <property type="entry name" value="WD40_rpt"/>
</dbReference>
<proteinExistence type="predicted"/>
<dbReference type="PANTHER" id="PTHR22838">
    <property type="entry name" value="WD REPEAT PROTEIN 26-RELATED"/>
    <property type="match status" value="1"/>
</dbReference>
<dbReference type="PROSITE" id="PS50897">
    <property type="entry name" value="CTLH"/>
    <property type="match status" value="1"/>
</dbReference>
<evidence type="ECO:0000259" key="6">
    <source>
        <dbReference type="PROSITE" id="PS50897"/>
    </source>
</evidence>
<keyword evidence="8" id="KW-1185">Reference proteome</keyword>
<comment type="caution">
    <text evidence="7">The sequence shown here is derived from an EMBL/GenBank/DDBJ whole genome shotgun (WGS) entry which is preliminary data.</text>
</comment>
<evidence type="ECO:0000256" key="5">
    <source>
        <dbReference type="SAM" id="MobiDB-lite"/>
    </source>
</evidence>
<dbReference type="Pfam" id="PF23627">
    <property type="entry name" value="LisH_WDR26"/>
    <property type="match status" value="1"/>
</dbReference>
<name>A0A179FFR0_METCM</name>